<dbReference type="Gramene" id="TRITD2Bv1G036850.1">
    <property type="protein sequence ID" value="TRITD2Bv1G036850.1"/>
    <property type="gene ID" value="TRITD2Bv1G036850"/>
</dbReference>
<dbReference type="EMBL" id="LT934114">
    <property type="protein sequence ID" value="VAH42203.1"/>
    <property type="molecule type" value="Genomic_DNA"/>
</dbReference>
<feature type="domain" description="MULE transposase" evidence="1">
    <location>
        <begin position="17"/>
        <end position="66"/>
    </location>
</feature>
<evidence type="ECO:0000259" key="1">
    <source>
        <dbReference type="Pfam" id="PF10551"/>
    </source>
</evidence>
<keyword evidence="3" id="KW-1185">Reference proteome</keyword>
<sequence>MWANGSSRMQYKFFGDVVTFDTTYRTNLYDMPFGLFVGVNNHYQSIILAGVLMRDEQEESFEWRVFRIHSHDGRTCTKNNTNRPMQSNGGCDQENLSKHCPPLVQVACSQEGEGNTGAVLHEKV</sequence>
<reference evidence="2 3" key="1">
    <citation type="submission" date="2017-09" db="EMBL/GenBank/DDBJ databases">
        <authorList>
            <consortium name="International Durum Wheat Genome Sequencing Consortium (IDWGSC)"/>
            <person name="Milanesi L."/>
        </authorList>
    </citation>
    <scope>NUCLEOTIDE SEQUENCE [LARGE SCALE GENOMIC DNA]</scope>
    <source>
        <strain evidence="3">cv. Svevo</strain>
    </source>
</reference>
<dbReference type="PANTHER" id="PTHR47718">
    <property type="entry name" value="OS01G0519700 PROTEIN"/>
    <property type="match status" value="1"/>
</dbReference>
<dbReference type="Proteomes" id="UP000324705">
    <property type="component" value="Chromosome 2B"/>
</dbReference>
<name>A0A9R1PEX3_TRITD</name>
<gene>
    <name evidence="2" type="ORF">TRITD_2Bv1G036850</name>
</gene>
<dbReference type="InterPro" id="IPR018289">
    <property type="entry name" value="MULE_transposase_dom"/>
</dbReference>
<dbReference type="AlphaFoldDB" id="A0A9R1PEX3"/>
<evidence type="ECO:0000313" key="3">
    <source>
        <dbReference type="Proteomes" id="UP000324705"/>
    </source>
</evidence>
<accession>A0A9R1PEX3</accession>
<proteinExistence type="predicted"/>
<dbReference type="Pfam" id="PF10551">
    <property type="entry name" value="MULE"/>
    <property type="match status" value="1"/>
</dbReference>
<evidence type="ECO:0000313" key="2">
    <source>
        <dbReference type="EMBL" id="VAH42203.1"/>
    </source>
</evidence>
<protein>
    <recommendedName>
        <fullName evidence="1">MULE transposase domain-containing protein</fullName>
    </recommendedName>
</protein>
<organism evidence="2 3">
    <name type="scientific">Triticum turgidum subsp. durum</name>
    <name type="common">Durum wheat</name>
    <name type="synonym">Triticum durum</name>
    <dbReference type="NCBI Taxonomy" id="4567"/>
    <lineage>
        <taxon>Eukaryota</taxon>
        <taxon>Viridiplantae</taxon>
        <taxon>Streptophyta</taxon>
        <taxon>Embryophyta</taxon>
        <taxon>Tracheophyta</taxon>
        <taxon>Spermatophyta</taxon>
        <taxon>Magnoliopsida</taxon>
        <taxon>Liliopsida</taxon>
        <taxon>Poales</taxon>
        <taxon>Poaceae</taxon>
        <taxon>BOP clade</taxon>
        <taxon>Pooideae</taxon>
        <taxon>Triticodae</taxon>
        <taxon>Triticeae</taxon>
        <taxon>Triticinae</taxon>
        <taxon>Triticum</taxon>
    </lineage>
</organism>